<accession>A0A2D3MBV6</accession>
<organism evidence="1 2">
    <name type="scientific">Prevotella intermedia</name>
    <dbReference type="NCBI Taxonomy" id="28131"/>
    <lineage>
        <taxon>Bacteria</taxon>
        <taxon>Pseudomonadati</taxon>
        <taxon>Bacteroidota</taxon>
        <taxon>Bacteroidia</taxon>
        <taxon>Bacteroidales</taxon>
        <taxon>Prevotellaceae</taxon>
        <taxon>Prevotella</taxon>
    </lineage>
</organism>
<dbReference type="RefSeq" id="WP_045167659.1">
    <property type="nucleotide sequence ID" value="NZ_CP024725.1"/>
</dbReference>
<protein>
    <submittedName>
        <fullName evidence="1">Uncharacterized protein</fullName>
    </submittedName>
</protein>
<dbReference type="AlphaFoldDB" id="A0A2D3MBV6"/>
<gene>
    <name evidence="1" type="ORF">CTM59_10715</name>
</gene>
<reference evidence="1 2" key="1">
    <citation type="submission" date="2017-11" db="EMBL/GenBank/DDBJ databases">
        <title>Genome sequencing of Prevotella intermedia KCOM 2833.</title>
        <authorList>
            <person name="Kook J.-K."/>
            <person name="Park S.-N."/>
            <person name="Lim Y.K."/>
        </authorList>
    </citation>
    <scope>NUCLEOTIDE SEQUENCE [LARGE SCALE GENOMIC DNA]</scope>
    <source>
        <strain evidence="1 2">KCOM 2833</strain>
    </source>
</reference>
<evidence type="ECO:0000313" key="1">
    <source>
        <dbReference type="EMBL" id="PJI23705.1"/>
    </source>
</evidence>
<proteinExistence type="predicted"/>
<dbReference type="EMBL" id="PENH01000003">
    <property type="protein sequence ID" value="PJI23705.1"/>
    <property type="molecule type" value="Genomic_DNA"/>
</dbReference>
<evidence type="ECO:0000313" key="2">
    <source>
        <dbReference type="Proteomes" id="UP000231201"/>
    </source>
</evidence>
<name>A0A2D3MBV6_PREIN</name>
<sequence>MCKKSFTFKLIKGESNCVLSLGFAELSNNTHILQLLGEIIKIEPNEKCKLLFIGKKRAKITLEDIYYLSNLLRCLIGSVFTWDIIGDKLFSNDQDDLDGYLIIGEE</sequence>
<comment type="caution">
    <text evidence="1">The sequence shown here is derived from an EMBL/GenBank/DDBJ whole genome shotgun (WGS) entry which is preliminary data.</text>
</comment>
<dbReference type="Proteomes" id="UP000231201">
    <property type="component" value="Unassembled WGS sequence"/>
</dbReference>